<reference evidence="1 2" key="1">
    <citation type="submission" date="2020-03" db="EMBL/GenBank/DDBJ databases">
        <authorList>
            <person name="Zhang L."/>
            <person name="Han X."/>
            <person name="Chen Y."/>
            <person name="Yu Y."/>
        </authorList>
    </citation>
    <scope>NUCLEOTIDE SEQUENCE [LARGE SCALE GENOMIC DNA]</scope>
    <source>
        <strain evidence="1 2">A1254</strain>
    </source>
</reference>
<dbReference type="PROSITE" id="PS51257">
    <property type="entry name" value="PROKAR_LIPOPROTEIN"/>
    <property type="match status" value="1"/>
</dbReference>
<dbReference type="AlphaFoldDB" id="A0A6H0FU30"/>
<proteinExistence type="predicted"/>
<gene>
    <name evidence="1" type="ORF">G8E09_08975</name>
</gene>
<sequence length="143" mass="15820">MKFYKIFIFAYLSIIIVGCGSIPKDMHSLSTTLNNGIKTLNATLNDDSTTSTRHKTNNKSGMLTNSQCQNTKGKTKSQIEIMANEKLTDARAYSLNSFAVTYNFQISDRVSRYGVNRDSKAICSLTFDGIQPSSKVLSWSVIG</sequence>
<accession>A0A6H0FU30</accession>
<organism evidence="1 2">
    <name type="scientific">Acinetobacter pittii</name>
    <name type="common">Acinetobacter genomosp. 3</name>
    <dbReference type="NCBI Taxonomy" id="48296"/>
    <lineage>
        <taxon>Bacteria</taxon>
        <taxon>Pseudomonadati</taxon>
        <taxon>Pseudomonadota</taxon>
        <taxon>Gammaproteobacteria</taxon>
        <taxon>Moraxellales</taxon>
        <taxon>Moraxellaceae</taxon>
        <taxon>Acinetobacter</taxon>
        <taxon>Acinetobacter calcoaceticus/baumannii complex</taxon>
    </lineage>
</organism>
<protein>
    <recommendedName>
        <fullName evidence="3">Lipoprotein</fullName>
    </recommendedName>
</protein>
<name>A0A6H0FU30_ACIPI</name>
<dbReference type="Proteomes" id="UP000501692">
    <property type="component" value="Chromosome"/>
</dbReference>
<evidence type="ECO:0000313" key="1">
    <source>
        <dbReference type="EMBL" id="QIT17834.1"/>
    </source>
</evidence>
<dbReference type="RefSeq" id="WP_167563501.1">
    <property type="nucleotide sequence ID" value="NZ_CP049806.1"/>
</dbReference>
<dbReference type="EMBL" id="CP049806">
    <property type="protein sequence ID" value="QIT17834.1"/>
    <property type="molecule type" value="Genomic_DNA"/>
</dbReference>
<evidence type="ECO:0000313" key="2">
    <source>
        <dbReference type="Proteomes" id="UP000501692"/>
    </source>
</evidence>
<evidence type="ECO:0008006" key="3">
    <source>
        <dbReference type="Google" id="ProtNLM"/>
    </source>
</evidence>